<evidence type="ECO:0000256" key="1">
    <source>
        <dbReference type="ARBA" id="ARBA00022723"/>
    </source>
</evidence>
<dbReference type="PANTHER" id="PTHR35848:SF9">
    <property type="entry name" value="SLL1358 PROTEIN"/>
    <property type="match status" value="1"/>
</dbReference>
<dbReference type="CDD" id="cd02224">
    <property type="entry name" value="cupin_SPO2919-like"/>
    <property type="match status" value="1"/>
</dbReference>
<evidence type="ECO:0000259" key="2">
    <source>
        <dbReference type="Pfam" id="PF07883"/>
    </source>
</evidence>
<dbReference type="Pfam" id="PF07883">
    <property type="entry name" value="Cupin_2"/>
    <property type="match status" value="1"/>
</dbReference>
<keyword evidence="1" id="KW-0479">Metal-binding</keyword>
<dbReference type="GO" id="GO:0046872">
    <property type="term" value="F:metal ion binding"/>
    <property type="evidence" value="ECO:0007669"/>
    <property type="project" value="UniProtKB-KW"/>
</dbReference>
<dbReference type="EMBL" id="QZCE01000002">
    <property type="protein sequence ID" value="NEZ63254.1"/>
    <property type="molecule type" value="Genomic_DNA"/>
</dbReference>
<evidence type="ECO:0000313" key="3">
    <source>
        <dbReference type="EMBL" id="NEZ63254.1"/>
    </source>
</evidence>
<protein>
    <submittedName>
        <fullName evidence="3">Cupin domain-containing protein</fullName>
    </submittedName>
</protein>
<dbReference type="PANTHER" id="PTHR35848">
    <property type="entry name" value="OXALATE-BINDING PROTEIN"/>
    <property type="match status" value="1"/>
</dbReference>
<dbReference type="AlphaFoldDB" id="A0A6M0S423"/>
<gene>
    <name evidence="3" type="ORF">D0962_10740</name>
</gene>
<comment type="caution">
    <text evidence="3">The sequence shown here is derived from an EMBL/GenBank/DDBJ whole genome shotgun (WGS) entry which is preliminary data.</text>
</comment>
<feature type="domain" description="Cupin type-2" evidence="2">
    <location>
        <begin position="58"/>
        <end position="129"/>
    </location>
</feature>
<organism evidence="3 4">
    <name type="scientific">Adonisia turfae CCMR0082</name>
    <dbReference type="NCBI Taxonomy" id="2304604"/>
    <lineage>
        <taxon>Bacteria</taxon>
        <taxon>Bacillati</taxon>
        <taxon>Cyanobacteriota</taxon>
        <taxon>Adonisia</taxon>
        <taxon>Adonisia turfae</taxon>
    </lineage>
</organism>
<evidence type="ECO:0000313" key="4">
    <source>
        <dbReference type="Proteomes" id="UP000473574"/>
    </source>
</evidence>
<dbReference type="InterPro" id="IPR014710">
    <property type="entry name" value="RmlC-like_jellyroll"/>
</dbReference>
<sequence>MQRPYNLFIYIGPMIIDLSKVPAGQGTGYPEPFKAAVTGRSKQRVGNVAGLTNFGINLTTLAPGAQSALRHWHSHQDEFIYMVSGELTLVTEAGETLLTPGMMAGFPAGVPDGHHLINHSSAIATYLEIGDRTPGDRAEYPDDDLLAQPKDGGGYCFTHRSGAPY</sequence>
<dbReference type="InterPro" id="IPR011051">
    <property type="entry name" value="RmlC_Cupin_sf"/>
</dbReference>
<dbReference type="InterPro" id="IPR013096">
    <property type="entry name" value="Cupin_2"/>
</dbReference>
<proteinExistence type="predicted"/>
<dbReference type="InterPro" id="IPR051610">
    <property type="entry name" value="GPI/OXD"/>
</dbReference>
<accession>A0A6M0S423</accession>
<dbReference type="RefSeq" id="WP_431732018.1">
    <property type="nucleotide sequence ID" value="NZ_QZCE01000002.1"/>
</dbReference>
<dbReference type="Proteomes" id="UP000473574">
    <property type="component" value="Unassembled WGS sequence"/>
</dbReference>
<name>A0A6M0S423_9CYAN</name>
<reference evidence="3 4" key="1">
    <citation type="journal article" date="2020" name="Microb. Ecol.">
        <title>Ecogenomics of the Marine Benthic Filamentous Cyanobacterium Adonisia.</title>
        <authorList>
            <person name="Walter J.M."/>
            <person name="Coutinho F.H."/>
            <person name="Leomil L."/>
            <person name="Hargreaves P.I."/>
            <person name="Campeao M.E."/>
            <person name="Vieira V.V."/>
            <person name="Silva B.S."/>
            <person name="Fistarol G.O."/>
            <person name="Salomon P.S."/>
            <person name="Sawabe T."/>
            <person name="Mino S."/>
            <person name="Hosokawa M."/>
            <person name="Miyashita H."/>
            <person name="Maruyama F."/>
            <person name="van Verk M.C."/>
            <person name="Dutilh B.E."/>
            <person name="Thompson C.C."/>
            <person name="Thompson F.L."/>
        </authorList>
    </citation>
    <scope>NUCLEOTIDE SEQUENCE [LARGE SCALE GENOMIC DNA]</scope>
    <source>
        <strain evidence="3 4">CCMR0082</strain>
    </source>
</reference>
<dbReference type="Gene3D" id="2.60.120.10">
    <property type="entry name" value="Jelly Rolls"/>
    <property type="match status" value="1"/>
</dbReference>
<dbReference type="SUPFAM" id="SSF51182">
    <property type="entry name" value="RmlC-like cupins"/>
    <property type="match status" value="1"/>
</dbReference>